<proteinExistence type="predicted"/>
<reference evidence="1 2" key="1">
    <citation type="journal article" date="2018" name="BMC Genomics">
        <title>Genomic evidence for intraspecific hybridization in a clonal and extremely halotolerant yeast.</title>
        <authorList>
            <person name="Gostincar C."/>
            <person name="Stajich J.E."/>
            <person name="Zupancic J."/>
            <person name="Zalar P."/>
            <person name="Gunde-Cimerman N."/>
        </authorList>
    </citation>
    <scope>NUCLEOTIDE SEQUENCE [LARGE SCALE GENOMIC DNA]</scope>
    <source>
        <strain evidence="1 2">EXF-2788</strain>
    </source>
</reference>
<accession>A0A3M7FX60</accession>
<dbReference type="AlphaFoldDB" id="A0A3M7FX60"/>
<protein>
    <submittedName>
        <fullName evidence="1">Uncharacterized protein</fullName>
    </submittedName>
</protein>
<dbReference type="EMBL" id="QWIR01000021">
    <property type="protein sequence ID" value="RMY93430.1"/>
    <property type="molecule type" value="Genomic_DNA"/>
</dbReference>
<gene>
    <name evidence="1" type="ORF">D0861_01934</name>
</gene>
<evidence type="ECO:0000313" key="1">
    <source>
        <dbReference type="EMBL" id="RMY93430.1"/>
    </source>
</evidence>
<organism evidence="1 2">
    <name type="scientific">Hortaea werneckii</name>
    <name type="common">Black yeast</name>
    <name type="synonym">Cladosporium werneckii</name>
    <dbReference type="NCBI Taxonomy" id="91943"/>
    <lineage>
        <taxon>Eukaryota</taxon>
        <taxon>Fungi</taxon>
        <taxon>Dikarya</taxon>
        <taxon>Ascomycota</taxon>
        <taxon>Pezizomycotina</taxon>
        <taxon>Dothideomycetes</taxon>
        <taxon>Dothideomycetidae</taxon>
        <taxon>Mycosphaerellales</taxon>
        <taxon>Teratosphaeriaceae</taxon>
        <taxon>Hortaea</taxon>
    </lineage>
</organism>
<dbReference type="Proteomes" id="UP000268823">
    <property type="component" value="Unassembled WGS sequence"/>
</dbReference>
<dbReference type="VEuPathDB" id="FungiDB:BTJ68_07154"/>
<comment type="caution">
    <text evidence="1">The sequence shown here is derived from an EMBL/GenBank/DDBJ whole genome shotgun (WGS) entry which is preliminary data.</text>
</comment>
<name>A0A3M7FX60_HORWE</name>
<sequence length="264" mass="29083">MAATLSPEDLKLEHFIKVESVQVDDEEWQLDSPRGFCQDTVWGQEELQYHGRTTYLDSDNELSLVLESLDTGGLRPPSEKTPPVSAVAIPAKSEYLERNGSCRESTVANFIVKQRNVKSQITGHLYTGEAPGATAIKPAVDLFVLCRSRASADLRRAFQALESLEYPNGVLVVHVLDATNSLLAESLAQRNDFDFVRVGGQHLRLTDLEWAFELAKGDVVIAIDLDLCSSVNDMLQASSTAFTSYKTLQGTTFRRRAGSEISAT</sequence>
<dbReference type="OrthoDB" id="3820618at2759"/>
<evidence type="ECO:0000313" key="2">
    <source>
        <dbReference type="Proteomes" id="UP000268823"/>
    </source>
</evidence>